<keyword evidence="3" id="KW-0269">Exonuclease</keyword>
<organism evidence="3 4">
    <name type="scientific">Leptotrichia hofstadii</name>
    <dbReference type="NCBI Taxonomy" id="157688"/>
    <lineage>
        <taxon>Bacteria</taxon>
        <taxon>Fusobacteriati</taxon>
        <taxon>Fusobacteriota</taxon>
        <taxon>Fusobacteriia</taxon>
        <taxon>Fusobacteriales</taxon>
        <taxon>Leptotrichiaceae</taxon>
        <taxon>Leptotrichia</taxon>
    </lineage>
</organism>
<feature type="domain" description="Endonuclease/exonuclease/phosphatase" evidence="2">
    <location>
        <begin position="27"/>
        <end position="247"/>
    </location>
</feature>
<keyword evidence="1" id="KW-0732">Signal</keyword>
<dbReference type="InterPro" id="IPR051916">
    <property type="entry name" value="GPI-anchor_lipid_remodeler"/>
</dbReference>
<dbReference type="Proteomes" id="UP000321892">
    <property type="component" value="Chromosome"/>
</dbReference>
<dbReference type="KEGG" id="lhf:JCM16775_2109"/>
<sequence>MSNLKKILLSLMICGATVSWAKEFKIMTYNIYGGRLTDGQKLGESIKPYNPDFVSLQEVDKFTKRSNFRDITSDIAKVLGYDYYFFKKSRDYDGGEYGISFISKYPLEKIYTYELPSEGVEKRQLIVAELSKKTFGKKVLVMNTHLDFKQQIKPEEMESLDLLTKFFDKDDIKFLSGDFNFLPTTKYYGEITKDWRDTYMESNASGVRTLSDPRIDYIFGSQSKKWKVKSSYFINDATQDWTKLSDHLPYITVLDIK</sequence>
<evidence type="ECO:0000313" key="4">
    <source>
        <dbReference type="Proteomes" id="UP000321892"/>
    </source>
</evidence>
<proteinExistence type="predicted"/>
<dbReference type="EMBL" id="AP019823">
    <property type="protein sequence ID" value="BBM39398.1"/>
    <property type="molecule type" value="Genomic_DNA"/>
</dbReference>
<feature type="chain" id="PRO_5021841426" evidence="1">
    <location>
        <begin position="22"/>
        <end position="257"/>
    </location>
</feature>
<evidence type="ECO:0000259" key="2">
    <source>
        <dbReference type="Pfam" id="PF03372"/>
    </source>
</evidence>
<dbReference type="Gene3D" id="3.60.10.10">
    <property type="entry name" value="Endonuclease/exonuclease/phosphatase"/>
    <property type="match status" value="1"/>
</dbReference>
<dbReference type="SUPFAM" id="SSF56219">
    <property type="entry name" value="DNase I-like"/>
    <property type="match status" value="1"/>
</dbReference>
<name>A0A510JJB4_9FUSO</name>
<protein>
    <submittedName>
        <fullName evidence="3">Endonuclease/exonuclease/phosphatase</fullName>
    </submittedName>
</protein>
<dbReference type="InterPro" id="IPR005135">
    <property type="entry name" value="Endo/exonuclease/phosphatase"/>
</dbReference>
<feature type="signal peptide" evidence="1">
    <location>
        <begin position="1"/>
        <end position="21"/>
    </location>
</feature>
<evidence type="ECO:0000313" key="3">
    <source>
        <dbReference type="EMBL" id="BBM39398.1"/>
    </source>
</evidence>
<dbReference type="GO" id="GO:0004527">
    <property type="term" value="F:exonuclease activity"/>
    <property type="evidence" value="ECO:0007669"/>
    <property type="project" value="UniProtKB-KW"/>
</dbReference>
<dbReference type="RefSeq" id="WP_026746809.1">
    <property type="nucleotide sequence ID" value="NZ_AP019823.1"/>
</dbReference>
<keyword evidence="3" id="KW-0255">Endonuclease</keyword>
<dbReference type="GO" id="GO:0006506">
    <property type="term" value="P:GPI anchor biosynthetic process"/>
    <property type="evidence" value="ECO:0007669"/>
    <property type="project" value="TreeGrafter"/>
</dbReference>
<dbReference type="PANTHER" id="PTHR14859:SF15">
    <property type="entry name" value="ENDONUCLEASE_EXONUCLEASE_PHOSPHATASE DOMAIN-CONTAINING PROTEIN"/>
    <property type="match status" value="1"/>
</dbReference>
<reference evidence="3 4" key="1">
    <citation type="submission" date="2019-07" db="EMBL/GenBank/DDBJ databases">
        <title>Complete Genome Sequence of Leptotrichia hofstadii Strain JCM16775.</title>
        <authorList>
            <person name="Watanabe S."/>
            <person name="Cui L."/>
        </authorList>
    </citation>
    <scope>NUCLEOTIDE SEQUENCE [LARGE SCALE GENOMIC DNA]</scope>
    <source>
        <strain evidence="3 4">JCM16775</strain>
    </source>
</reference>
<dbReference type="Pfam" id="PF03372">
    <property type="entry name" value="Exo_endo_phos"/>
    <property type="match status" value="1"/>
</dbReference>
<keyword evidence="3" id="KW-0540">Nuclease</keyword>
<dbReference type="InterPro" id="IPR036691">
    <property type="entry name" value="Endo/exonu/phosph_ase_sf"/>
</dbReference>
<dbReference type="AlphaFoldDB" id="A0A510JJB4"/>
<keyword evidence="3" id="KW-0378">Hydrolase</keyword>
<keyword evidence="4" id="KW-1185">Reference proteome</keyword>
<evidence type="ECO:0000256" key="1">
    <source>
        <dbReference type="SAM" id="SignalP"/>
    </source>
</evidence>
<dbReference type="GO" id="GO:0016020">
    <property type="term" value="C:membrane"/>
    <property type="evidence" value="ECO:0007669"/>
    <property type="project" value="GOC"/>
</dbReference>
<dbReference type="OrthoDB" id="155529at2"/>
<dbReference type="GO" id="GO:0004519">
    <property type="term" value="F:endonuclease activity"/>
    <property type="evidence" value="ECO:0007669"/>
    <property type="project" value="UniProtKB-KW"/>
</dbReference>
<accession>A0A510JJB4</accession>
<gene>
    <name evidence="3" type="ORF">JCM16775_2109</name>
</gene>
<dbReference type="PANTHER" id="PTHR14859">
    <property type="entry name" value="CALCOFLUOR WHITE HYPERSENSITIVE PROTEIN PRECURSOR"/>
    <property type="match status" value="1"/>
</dbReference>